<dbReference type="AlphaFoldDB" id="A1ZS04"/>
<name>A1ZS04_MICM2</name>
<keyword evidence="2" id="KW-1185">Reference proteome</keyword>
<protein>
    <submittedName>
        <fullName evidence="1">Uncharacterized protein</fullName>
    </submittedName>
</protein>
<gene>
    <name evidence="1" type="ORF">M23134_04842</name>
</gene>
<evidence type="ECO:0000313" key="2">
    <source>
        <dbReference type="Proteomes" id="UP000004095"/>
    </source>
</evidence>
<accession>A1ZS04</accession>
<proteinExistence type="predicted"/>
<organism evidence="1 2">
    <name type="scientific">Microscilla marina ATCC 23134</name>
    <dbReference type="NCBI Taxonomy" id="313606"/>
    <lineage>
        <taxon>Bacteria</taxon>
        <taxon>Pseudomonadati</taxon>
        <taxon>Bacteroidota</taxon>
        <taxon>Cytophagia</taxon>
        <taxon>Cytophagales</taxon>
        <taxon>Microscillaceae</taxon>
        <taxon>Microscilla</taxon>
    </lineage>
</organism>
<comment type="caution">
    <text evidence="1">The sequence shown here is derived from an EMBL/GenBank/DDBJ whole genome shotgun (WGS) entry which is preliminary data.</text>
</comment>
<sequence length="45" mass="5457">MIYKILKYQFMPAPCYKKKNALKSKNIYKTQRLFFSLHLLSLELC</sequence>
<evidence type="ECO:0000313" key="1">
    <source>
        <dbReference type="EMBL" id="EAY26892.1"/>
    </source>
</evidence>
<reference evidence="1 2" key="1">
    <citation type="submission" date="2007-01" db="EMBL/GenBank/DDBJ databases">
        <authorList>
            <person name="Haygood M."/>
            <person name="Podell S."/>
            <person name="Anderson C."/>
            <person name="Hopkinson B."/>
            <person name="Roe K."/>
            <person name="Barbeau K."/>
            <person name="Gaasterland T."/>
            <person name="Ferriera S."/>
            <person name="Johnson J."/>
            <person name="Kravitz S."/>
            <person name="Beeson K."/>
            <person name="Sutton G."/>
            <person name="Rogers Y.-H."/>
            <person name="Friedman R."/>
            <person name="Frazier M."/>
            <person name="Venter J.C."/>
        </authorList>
    </citation>
    <scope>NUCLEOTIDE SEQUENCE [LARGE SCALE GENOMIC DNA]</scope>
    <source>
        <strain evidence="1 2">ATCC 23134</strain>
    </source>
</reference>
<dbReference type="EMBL" id="AAWS01000029">
    <property type="protein sequence ID" value="EAY26892.1"/>
    <property type="molecule type" value="Genomic_DNA"/>
</dbReference>
<dbReference type="Proteomes" id="UP000004095">
    <property type="component" value="Unassembled WGS sequence"/>
</dbReference>